<feature type="chain" id="PRO_5046701704" description="Solute-binding protein family 3/N-terminal domain-containing protein" evidence="2">
    <location>
        <begin position="30"/>
        <end position="276"/>
    </location>
</feature>
<dbReference type="Proteomes" id="UP001200741">
    <property type="component" value="Unassembled WGS sequence"/>
</dbReference>
<sequence length="276" mass="29914">MSTTPRCLRPTRQALALLMTLFAATGTPAQEAPVIRLATNVERSSFPPAEALLRRAYAGLGRQVEFVPWPLTRTLVELNAGRLDGVAMRVDAFFSQTPIVRKIDVPLLQLDIYAFGRPPCPALLPPESLGRHRISYQRGMVATEALVPQAARLPANTPTDAFLYVGMGSADYALMLTVPGTSEVPVQTPQGTLCRVATPLGQAVLYHGVHESHADLVPALEQALRGMRERGEIQQAWAAYEREVTSQNAQLQAQRGRSLKLSPPAASAVAPAPPRR</sequence>
<evidence type="ECO:0000313" key="3">
    <source>
        <dbReference type="EMBL" id="MCE4558142.1"/>
    </source>
</evidence>
<proteinExistence type="predicted"/>
<comment type="caution">
    <text evidence="3">The sequence shown here is derived from an EMBL/GenBank/DDBJ whole genome shotgun (WGS) entry which is preliminary data.</text>
</comment>
<evidence type="ECO:0000256" key="2">
    <source>
        <dbReference type="SAM" id="SignalP"/>
    </source>
</evidence>
<dbReference type="SUPFAM" id="SSF53850">
    <property type="entry name" value="Periplasmic binding protein-like II"/>
    <property type="match status" value="1"/>
</dbReference>
<keyword evidence="2" id="KW-0732">Signal</keyword>
<dbReference type="EMBL" id="JAJTWU010000018">
    <property type="protein sequence ID" value="MCE4558142.1"/>
    <property type="molecule type" value="Genomic_DNA"/>
</dbReference>
<accession>A0ABS8Y1M8</accession>
<reference evidence="3 4" key="1">
    <citation type="submission" date="2021-12" db="EMBL/GenBank/DDBJ databases">
        <title>Genome seq of P8.</title>
        <authorList>
            <person name="Seo T."/>
        </authorList>
    </citation>
    <scope>NUCLEOTIDE SEQUENCE [LARGE SCALE GENOMIC DNA]</scope>
    <source>
        <strain evidence="3 4">P8</strain>
    </source>
</reference>
<feature type="signal peptide" evidence="2">
    <location>
        <begin position="1"/>
        <end position="29"/>
    </location>
</feature>
<evidence type="ECO:0000313" key="4">
    <source>
        <dbReference type="Proteomes" id="UP001200741"/>
    </source>
</evidence>
<dbReference type="RefSeq" id="WP_233375579.1">
    <property type="nucleotide sequence ID" value="NZ_JAJTWU010000018.1"/>
</dbReference>
<feature type="region of interest" description="Disordered" evidence="1">
    <location>
        <begin position="249"/>
        <end position="276"/>
    </location>
</feature>
<keyword evidence="4" id="KW-1185">Reference proteome</keyword>
<gene>
    <name evidence="3" type="ORF">LXT13_27540</name>
</gene>
<evidence type="ECO:0000256" key="1">
    <source>
        <dbReference type="SAM" id="MobiDB-lite"/>
    </source>
</evidence>
<evidence type="ECO:0008006" key="5">
    <source>
        <dbReference type="Google" id="ProtNLM"/>
    </source>
</evidence>
<protein>
    <recommendedName>
        <fullName evidence="5">Solute-binding protein family 3/N-terminal domain-containing protein</fullName>
    </recommendedName>
</protein>
<dbReference type="Gene3D" id="3.40.190.10">
    <property type="entry name" value="Periplasmic binding protein-like II"/>
    <property type="match status" value="2"/>
</dbReference>
<organism evidence="3 4">
    <name type="scientific">Pelomonas cellulosilytica</name>
    <dbReference type="NCBI Taxonomy" id="2906762"/>
    <lineage>
        <taxon>Bacteria</taxon>
        <taxon>Pseudomonadati</taxon>
        <taxon>Pseudomonadota</taxon>
        <taxon>Betaproteobacteria</taxon>
        <taxon>Burkholderiales</taxon>
        <taxon>Sphaerotilaceae</taxon>
        <taxon>Roseateles</taxon>
    </lineage>
</organism>
<name>A0ABS8Y1M8_9BURK</name>